<reference evidence="2" key="1">
    <citation type="submission" date="2015-04" db="UniProtKB">
        <authorList>
            <consortium name="EnsemblPlants"/>
        </authorList>
    </citation>
    <scope>IDENTIFICATION</scope>
    <source>
        <strain evidence="2">SL10</strain>
    </source>
</reference>
<evidence type="ECO:0000313" key="3">
    <source>
        <dbReference type="Proteomes" id="UP000006591"/>
    </source>
</evidence>
<organism evidence="2">
    <name type="scientific">Oryza nivara</name>
    <name type="common">Indian wild rice</name>
    <name type="synonym">Oryza sativa f. spontanea</name>
    <dbReference type="NCBI Taxonomy" id="4536"/>
    <lineage>
        <taxon>Eukaryota</taxon>
        <taxon>Viridiplantae</taxon>
        <taxon>Streptophyta</taxon>
        <taxon>Embryophyta</taxon>
        <taxon>Tracheophyta</taxon>
        <taxon>Spermatophyta</taxon>
        <taxon>Magnoliopsida</taxon>
        <taxon>Liliopsida</taxon>
        <taxon>Poales</taxon>
        <taxon>Poaceae</taxon>
        <taxon>BOP clade</taxon>
        <taxon>Oryzoideae</taxon>
        <taxon>Oryzeae</taxon>
        <taxon>Oryzinae</taxon>
        <taxon>Oryza</taxon>
    </lineage>
</organism>
<evidence type="ECO:0000256" key="1">
    <source>
        <dbReference type="SAM" id="MobiDB-lite"/>
    </source>
</evidence>
<dbReference type="Gramene" id="ONIVA11G07300.1">
    <property type="protein sequence ID" value="ONIVA11G07300.1"/>
    <property type="gene ID" value="ONIVA11G07300"/>
</dbReference>
<dbReference type="HOGENOM" id="CLU_2472864_0_0_1"/>
<dbReference type="EnsemblPlants" id="ONIVA11G07300.1">
    <property type="protein sequence ID" value="ONIVA11G07300.1"/>
    <property type="gene ID" value="ONIVA11G07300"/>
</dbReference>
<evidence type="ECO:0000313" key="2">
    <source>
        <dbReference type="EnsemblPlants" id="ONIVA11G07300.1"/>
    </source>
</evidence>
<reference evidence="2" key="2">
    <citation type="submission" date="2018-04" db="EMBL/GenBank/DDBJ databases">
        <title>OnivRS2 (Oryza nivara Reference Sequence Version 2).</title>
        <authorList>
            <person name="Zhang J."/>
            <person name="Kudrna D."/>
            <person name="Lee S."/>
            <person name="Talag J."/>
            <person name="Rajasekar S."/>
            <person name="Welchert J."/>
            <person name="Hsing Y.-I."/>
            <person name="Wing R.A."/>
        </authorList>
    </citation>
    <scope>NUCLEOTIDE SEQUENCE [LARGE SCALE GENOMIC DNA]</scope>
    <source>
        <strain evidence="2">SL10</strain>
    </source>
</reference>
<sequence length="88" mass="8946">MDSASEGMHAPDESIAREVADERGGNLDPPGALEPAACSLRKRRDGDGVVRMGLGSPLIGGVSLAGRGELAARHRESGHSRLAATASG</sequence>
<feature type="compositionally biased region" description="Basic and acidic residues" evidence="1">
    <location>
        <begin position="9"/>
        <end position="25"/>
    </location>
</feature>
<feature type="region of interest" description="Disordered" evidence="1">
    <location>
        <begin position="1"/>
        <end position="40"/>
    </location>
</feature>
<dbReference type="AlphaFoldDB" id="A0A0E0IZV5"/>
<keyword evidence="3" id="KW-1185">Reference proteome</keyword>
<protein>
    <submittedName>
        <fullName evidence="2">Uncharacterized protein</fullName>
    </submittedName>
</protein>
<dbReference type="Proteomes" id="UP000006591">
    <property type="component" value="Chromosome 11"/>
</dbReference>
<accession>A0A0E0IZV5</accession>
<proteinExistence type="predicted"/>
<name>A0A0E0IZV5_ORYNI</name>